<sequence length="76" mass="9179">MKTRRFCPHCGRPVVKSCVKGYAFQCYGCDEDFYPFEVYRKKHLDKVKDIRKNTLAWELEARVHCHSVHKPYPKFR</sequence>
<reference evidence="2" key="1">
    <citation type="journal article" date="2019" name="Int. J. Syst. Evol. Microbiol.">
        <title>The Global Catalogue of Microorganisms (GCM) 10K type strain sequencing project: providing services to taxonomists for standard genome sequencing and annotation.</title>
        <authorList>
            <consortium name="The Broad Institute Genomics Platform"/>
            <consortium name="The Broad Institute Genome Sequencing Center for Infectious Disease"/>
            <person name="Wu L."/>
            <person name="Ma J."/>
        </authorList>
    </citation>
    <scope>NUCLEOTIDE SEQUENCE [LARGE SCALE GENOMIC DNA]</scope>
    <source>
        <strain evidence="2">CCUG 66188</strain>
    </source>
</reference>
<evidence type="ECO:0000313" key="1">
    <source>
        <dbReference type="EMBL" id="MFC4672703.1"/>
    </source>
</evidence>
<accession>A0ABV9KRV2</accession>
<dbReference type="Proteomes" id="UP001596023">
    <property type="component" value="Unassembled WGS sequence"/>
</dbReference>
<protein>
    <recommendedName>
        <fullName evidence="3">DNA mismatch repair protein MutT</fullName>
    </recommendedName>
</protein>
<dbReference type="EMBL" id="JBHSGN010000024">
    <property type="protein sequence ID" value="MFC4672703.1"/>
    <property type="molecule type" value="Genomic_DNA"/>
</dbReference>
<name>A0ABV9KRV2_9BACT</name>
<keyword evidence="2" id="KW-1185">Reference proteome</keyword>
<evidence type="ECO:0008006" key="3">
    <source>
        <dbReference type="Google" id="ProtNLM"/>
    </source>
</evidence>
<organism evidence="1 2">
    <name type="scientific">Dysgonomonas termitidis</name>
    <dbReference type="NCBI Taxonomy" id="1516126"/>
    <lineage>
        <taxon>Bacteria</taxon>
        <taxon>Pseudomonadati</taxon>
        <taxon>Bacteroidota</taxon>
        <taxon>Bacteroidia</taxon>
        <taxon>Bacteroidales</taxon>
        <taxon>Dysgonomonadaceae</taxon>
        <taxon>Dysgonomonas</taxon>
    </lineage>
</organism>
<gene>
    <name evidence="1" type="ORF">ACFO6W_03245</name>
</gene>
<evidence type="ECO:0000313" key="2">
    <source>
        <dbReference type="Proteomes" id="UP001596023"/>
    </source>
</evidence>
<proteinExistence type="predicted"/>
<comment type="caution">
    <text evidence="1">The sequence shown here is derived from an EMBL/GenBank/DDBJ whole genome shotgun (WGS) entry which is preliminary data.</text>
</comment>
<dbReference type="RefSeq" id="WP_379993898.1">
    <property type="nucleotide sequence ID" value="NZ_JBHSGN010000024.1"/>
</dbReference>